<protein>
    <submittedName>
        <fullName evidence="3">SPK domain-containing protein</fullName>
    </submittedName>
</protein>
<evidence type="ECO:0000256" key="1">
    <source>
        <dbReference type="SAM" id="MobiDB-lite"/>
    </source>
</evidence>
<dbReference type="Proteomes" id="UP000038045">
    <property type="component" value="Unplaced"/>
</dbReference>
<sequence>MHQIKQEIGTFYSVPSVCDLNTVIGMKKAFGNMSRMFEEKDSNSLIKYLERLAMVDFNKELVACTEMIGLLKKIEKSNDFKDNVKLIQFAYRVGGMMAKYVSVEDQNKEKKTSGNERESRKIRNKPIAYQAKPRKTGLHGENDDDEVQLKGEPSGLTNWSCRKSYVTNPISNSLEINQGFPKRPIIRKRKNTERGPKIIEPQPPSEPKKRGRSRNVSELPVDLLDSDFDNHSMISEGKSSEHSSASTFASLECEQNYYHTTLNRKTKNVSTNRDSTSVSDFIKPIDYGVIEIVYLSYKEKNPEMYNIVVQEKKSKKVSKPTESEEYNLAEYLKSIDEVRKNSVQVIPDKHFPNILRDATVKAEKMYQKPIVYQFKCIKTKPQEKNIPTKHKSFLTLNDICFSDMTEISRLVGMYTGMK</sequence>
<feature type="region of interest" description="Disordered" evidence="1">
    <location>
        <begin position="173"/>
        <end position="221"/>
    </location>
</feature>
<dbReference type="WBParaSite" id="PTRK_0000646900.1">
    <property type="protein sequence ID" value="PTRK_0000646900.1"/>
    <property type="gene ID" value="PTRK_0000646900"/>
</dbReference>
<feature type="compositionally biased region" description="Basic and acidic residues" evidence="1">
    <location>
        <begin position="105"/>
        <end position="121"/>
    </location>
</feature>
<evidence type="ECO:0000313" key="3">
    <source>
        <dbReference type="WBParaSite" id="PTRK_0000646900.1"/>
    </source>
</evidence>
<feature type="region of interest" description="Disordered" evidence="1">
    <location>
        <begin position="105"/>
        <end position="153"/>
    </location>
</feature>
<proteinExistence type="predicted"/>
<organism evidence="2 3">
    <name type="scientific">Parastrongyloides trichosuri</name>
    <name type="common">Possum-specific nematode worm</name>
    <dbReference type="NCBI Taxonomy" id="131310"/>
    <lineage>
        <taxon>Eukaryota</taxon>
        <taxon>Metazoa</taxon>
        <taxon>Ecdysozoa</taxon>
        <taxon>Nematoda</taxon>
        <taxon>Chromadorea</taxon>
        <taxon>Rhabditida</taxon>
        <taxon>Tylenchina</taxon>
        <taxon>Panagrolaimomorpha</taxon>
        <taxon>Strongyloidoidea</taxon>
        <taxon>Strongyloididae</taxon>
        <taxon>Parastrongyloides</taxon>
    </lineage>
</organism>
<evidence type="ECO:0000313" key="2">
    <source>
        <dbReference type="Proteomes" id="UP000038045"/>
    </source>
</evidence>
<reference evidence="3" key="1">
    <citation type="submission" date="2017-02" db="UniProtKB">
        <authorList>
            <consortium name="WormBaseParasite"/>
        </authorList>
    </citation>
    <scope>IDENTIFICATION</scope>
</reference>
<name>A0A0N4ZFD8_PARTI</name>
<dbReference type="AlphaFoldDB" id="A0A0N4ZFD8"/>
<keyword evidence="2" id="KW-1185">Reference proteome</keyword>
<accession>A0A0N4ZFD8</accession>